<accession>A0ABM7IFH6</accession>
<gene>
    <name evidence="1" type="ORF">MAUB_32920</name>
</gene>
<dbReference type="EMBL" id="AP022577">
    <property type="protein sequence ID" value="BBX85419.1"/>
    <property type="molecule type" value="Genomic_DNA"/>
</dbReference>
<sequence length="133" mass="13704">MDSPVIRGLVANEALRANDFTPNAVVTLEDLTGKVANAQQGIDAEIAGAAQNGIAVASRTPGTVCGHPSATITYTLRGHAVTALVTAAADGHKVWAATLTVQTSEPDNPAYIADKQAILDNFQFILPSHGTGQ</sequence>
<protein>
    <recommendedName>
        <fullName evidence="3">Lipoprotein LpqN</fullName>
    </recommendedName>
</protein>
<dbReference type="Gene3D" id="3.40.1000.10">
    <property type="entry name" value="Mog1/PsbP, alpha/beta/alpha sandwich"/>
    <property type="match status" value="1"/>
</dbReference>
<organism evidence="1 2">
    <name type="scientific">Mycolicibacterium aubagnense</name>
    <dbReference type="NCBI Taxonomy" id="319707"/>
    <lineage>
        <taxon>Bacteria</taxon>
        <taxon>Bacillati</taxon>
        <taxon>Actinomycetota</taxon>
        <taxon>Actinomycetes</taxon>
        <taxon>Mycobacteriales</taxon>
        <taxon>Mycobacteriaceae</taxon>
        <taxon>Mycolicibacterium</taxon>
    </lineage>
</organism>
<proteinExistence type="predicted"/>
<evidence type="ECO:0008006" key="3">
    <source>
        <dbReference type="Google" id="ProtNLM"/>
    </source>
</evidence>
<dbReference type="Proteomes" id="UP000465609">
    <property type="component" value="Chromosome"/>
</dbReference>
<name>A0ABM7IFH6_9MYCO</name>
<reference evidence="1 2" key="1">
    <citation type="journal article" date="2019" name="Emerg. Microbes Infect.">
        <title>Comprehensive subspecies identification of 175 nontuberculous mycobacteria species based on 7547 genomic profiles.</title>
        <authorList>
            <person name="Matsumoto Y."/>
            <person name="Kinjo T."/>
            <person name="Motooka D."/>
            <person name="Nabeya D."/>
            <person name="Jung N."/>
            <person name="Uechi K."/>
            <person name="Horii T."/>
            <person name="Iida T."/>
            <person name="Fujita J."/>
            <person name="Nakamura S."/>
        </authorList>
    </citation>
    <scope>NUCLEOTIDE SEQUENCE [LARGE SCALE GENOMIC DNA]</scope>
    <source>
        <strain evidence="1 2">JCM 15296</strain>
    </source>
</reference>
<evidence type="ECO:0000313" key="2">
    <source>
        <dbReference type="Proteomes" id="UP000465609"/>
    </source>
</evidence>
<evidence type="ECO:0000313" key="1">
    <source>
        <dbReference type="EMBL" id="BBX85419.1"/>
    </source>
</evidence>
<keyword evidence="2" id="KW-1185">Reference proteome</keyword>